<keyword evidence="2" id="KW-1185">Reference proteome</keyword>
<protein>
    <submittedName>
        <fullName evidence="1">Uncharacterized protein</fullName>
    </submittedName>
</protein>
<reference evidence="1 2" key="1">
    <citation type="submission" date="2011-02" db="EMBL/GenBank/DDBJ databases">
        <authorList>
            <person name="Nelson K.E."/>
            <person name="Sutton G."/>
            <person name="Torralba M."/>
            <person name="Durkin S."/>
            <person name="Harkins D."/>
            <person name="Montgomery R."/>
            <person name="Ziemer C."/>
            <person name="Klaassens E."/>
            <person name="Ocuiv P."/>
            <person name="Morrison M."/>
        </authorList>
    </citation>
    <scope>NUCLEOTIDE SEQUENCE [LARGE SCALE GENOMIC DNA]</scope>
    <source>
        <strain evidence="1 2">8</strain>
    </source>
</reference>
<dbReference type="Proteomes" id="UP000004259">
    <property type="component" value="Unassembled WGS sequence"/>
</dbReference>
<proteinExistence type="predicted"/>
<evidence type="ECO:0000313" key="1">
    <source>
        <dbReference type="EMBL" id="EGC03375.1"/>
    </source>
</evidence>
<dbReference type="OrthoDB" id="1818555at2"/>
<dbReference type="RefSeq" id="WP_002848894.1">
    <property type="nucleotide sequence ID" value="NZ_ADKM02000068.1"/>
</dbReference>
<comment type="caution">
    <text evidence="1">The sequence shown here is derived from an EMBL/GenBank/DDBJ whole genome shotgun (WGS) entry which is preliminary data.</text>
</comment>
<dbReference type="EMBL" id="ADKM02000068">
    <property type="protein sequence ID" value="EGC03375.1"/>
    <property type="molecule type" value="Genomic_DNA"/>
</dbReference>
<name>E9SBH2_RUMAL</name>
<evidence type="ECO:0000313" key="2">
    <source>
        <dbReference type="Proteomes" id="UP000004259"/>
    </source>
</evidence>
<dbReference type="eggNOG" id="ENOG5033KN9">
    <property type="taxonomic scope" value="Bacteria"/>
</dbReference>
<dbReference type="AlphaFoldDB" id="E9SBH2"/>
<accession>E9SBH2</accession>
<organism evidence="1 2">
    <name type="scientific">Ruminococcus albus 8</name>
    <dbReference type="NCBI Taxonomy" id="246199"/>
    <lineage>
        <taxon>Bacteria</taxon>
        <taxon>Bacillati</taxon>
        <taxon>Bacillota</taxon>
        <taxon>Clostridia</taxon>
        <taxon>Eubacteriales</taxon>
        <taxon>Oscillospiraceae</taxon>
        <taxon>Ruminococcus</taxon>
    </lineage>
</organism>
<sequence>MKQSKIQKSFYFSDQKTKNIIEKRCADLALINNQSTSYIIEEKLKEGLFPKNKYAKELTTFCLYNDDLNYIKNTLDAAFQNNAAGIDWKSIHSNFYPIVMFSLKYFKGPDKFTGKEQEFHHLVEQLNLIIQRINNTVNGIINIEERSFLIEKAKSATELIATLKENPGKTTPYDIFEIIADFFAMLDDWSITYRALSDLAAICTFKESTTQRIELFDIVNELSVDWETKTEKNNDNETSINTDLYLNRVNLKVVQDDQFTNNFLSVYANDACVGNITAAFENILWNSMGSYNPKYQFKDEDIFASVVAELKKYKNEHGYKYLVIDDLRGGFASLLDQKMISRVGFKQLPDNYPSLYYLE</sequence>
<gene>
    <name evidence="1" type="ORF">CUS_4530</name>
</gene>